<name>A0A0U5FKX5_XANCI</name>
<gene>
    <name evidence="1" type="ORF">XAC3562_840122</name>
</gene>
<dbReference type="Proteomes" id="UP000052230">
    <property type="component" value="Unassembled WGS sequence"/>
</dbReference>
<protein>
    <submittedName>
        <fullName evidence="1">Uncharacterized protein</fullName>
    </submittedName>
</protein>
<evidence type="ECO:0000313" key="2">
    <source>
        <dbReference type="Proteomes" id="UP000052230"/>
    </source>
</evidence>
<evidence type="ECO:0000313" key="1">
    <source>
        <dbReference type="EMBL" id="CEG18468.1"/>
    </source>
</evidence>
<accession>A0A0U5FKX5</accession>
<proteinExistence type="predicted"/>
<dbReference type="EMBL" id="CCXZ01000182">
    <property type="protein sequence ID" value="CEG18468.1"/>
    <property type="molecule type" value="Genomic_DNA"/>
</dbReference>
<sequence length="73" mass="7935">MLTHAHCHRRNAIFPPMAQRFHAAPHGKGGAALKRLAVDAASAWQAQTLVDIDTHDAYQEATPDDYPVGSACR</sequence>
<reference evidence="1 2" key="1">
    <citation type="submission" date="2014-09" db="EMBL/GenBank/DDBJ databases">
        <authorList>
            <person name="Regsiter A."/>
        </authorList>
    </citation>
    <scope>NUCLEOTIDE SEQUENCE [LARGE SCALE GENOMIC DNA]</scope>
</reference>
<dbReference type="AlphaFoldDB" id="A0A0U5FKX5"/>
<organism evidence="1 2">
    <name type="scientific">Xanthomonas citri pv. citri</name>
    <dbReference type="NCBI Taxonomy" id="611301"/>
    <lineage>
        <taxon>Bacteria</taxon>
        <taxon>Pseudomonadati</taxon>
        <taxon>Pseudomonadota</taxon>
        <taxon>Gammaproteobacteria</taxon>
        <taxon>Lysobacterales</taxon>
        <taxon>Lysobacteraceae</taxon>
        <taxon>Xanthomonas</taxon>
    </lineage>
</organism>
<keyword evidence="2" id="KW-1185">Reference proteome</keyword>
<comment type="caution">
    <text evidence="1">The sequence shown here is derived from an EMBL/GenBank/DDBJ whole genome shotgun (WGS) entry which is preliminary data.</text>
</comment>